<comment type="caution">
    <text evidence="1">The sequence shown here is derived from an EMBL/GenBank/DDBJ whole genome shotgun (WGS) entry which is preliminary data.</text>
</comment>
<proteinExistence type="predicted"/>
<dbReference type="RefSeq" id="WP_283831869.1">
    <property type="nucleotide sequence ID" value="NZ_JASJEU010000013.1"/>
</dbReference>
<reference evidence="1 2" key="1">
    <citation type="submission" date="2023-05" db="EMBL/GenBank/DDBJ databases">
        <title>Gordonibacter KGMB12511T sp. nov., isolated from faeces of healthy Korean.</title>
        <authorList>
            <person name="Kim H.S."/>
            <person name="Kim J.-S."/>
            <person name="Suh M.K."/>
            <person name="Eom M.K."/>
            <person name="Do H.E."/>
            <person name="Lee J.-S."/>
        </authorList>
    </citation>
    <scope>NUCLEOTIDE SEQUENCE [LARGE SCALE GENOMIC DNA]</scope>
    <source>
        <strain evidence="1 2">KGMB12511</strain>
    </source>
</reference>
<accession>A0ABT7DLX3</accession>
<dbReference type="EMBL" id="JASJEU010000013">
    <property type="protein sequence ID" value="MDJ1650520.1"/>
    <property type="molecule type" value="Genomic_DNA"/>
</dbReference>
<sequence length="50" mass="5517">MAELGRNDSTEVGKAVCLFAFKHFHQLGAELGVICMAFYEHASFEVGHAF</sequence>
<evidence type="ECO:0000313" key="1">
    <source>
        <dbReference type="EMBL" id="MDJ1650520.1"/>
    </source>
</evidence>
<dbReference type="Proteomes" id="UP001232750">
    <property type="component" value="Unassembled WGS sequence"/>
</dbReference>
<organism evidence="1 2">
    <name type="scientific">Gordonibacter faecis</name>
    <dbReference type="NCBI Taxonomy" id="3047475"/>
    <lineage>
        <taxon>Bacteria</taxon>
        <taxon>Bacillati</taxon>
        <taxon>Actinomycetota</taxon>
        <taxon>Coriobacteriia</taxon>
        <taxon>Eggerthellales</taxon>
        <taxon>Eggerthellaceae</taxon>
        <taxon>Gordonibacter</taxon>
    </lineage>
</organism>
<protein>
    <submittedName>
        <fullName evidence="1">Uncharacterized protein</fullName>
    </submittedName>
</protein>
<evidence type="ECO:0000313" key="2">
    <source>
        <dbReference type="Proteomes" id="UP001232750"/>
    </source>
</evidence>
<gene>
    <name evidence="1" type="ORF">QNJ86_06885</name>
</gene>
<name>A0ABT7DLX3_9ACTN</name>
<keyword evidence="2" id="KW-1185">Reference proteome</keyword>